<feature type="transmembrane region" description="Helical" evidence="6">
    <location>
        <begin position="139"/>
        <end position="163"/>
    </location>
</feature>
<evidence type="ECO:0000313" key="8">
    <source>
        <dbReference type="EMBL" id="RWZ52602.1"/>
    </source>
</evidence>
<protein>
    <submittedName>
        <fullName evidence="8">MFS transporter</fullName>
    </submittedName>
</protein>
<dbReference type="Gene3D" id="1.20.1250.20">
    <property type="entry name" value="MFS general substrate transporter like domains"/>
    <property type="match status" value="2"/>
</dbReference>
<proteinExistence type="predicted"/>
<feature type="transmembrane region" description="Helical" evidence="6">
    <location>
        <begin position="247"/>
        <end position="268"/>
    </location>
</feature>
<accession>A0A3S5CFB0</accession>
<keyword evidence="3 6" id="KW-0812">Transmembrane</keyword>
<feature type="transmembrane region" description="Helical" evidence="6">
    <location>
        <begin position="275"/>
        <end position="294"/>
    </location>
</feature>
<organism evidence="8 9">
    <name type="scientific">Labedella phragmitis</name>
    <dbReference type="NCBI Taxonomy" id="2498849"/>
    <lineage>
        <taxon>Bacteria</taxon>
        <taxon>Bacillati</taxon>
        <taxon>Actinomycetota</taxon>
        <taxon>Actinomycetes</taxon>
        <taxon>Micrococcales</taxon>
        <taxon>Microbacteriaceae</taxon>
        <taxon>Labedella</taxon>
    </lineage>
</organism>
<comment type="subcellular location">
    <subcellularLocation>
        <location evidence="1">Cell membrane</location>
        <topology evidence="1">Multi-pass membrane protein</topology>
    </subcellularLocation>
</comment>
<sequence length="405" mass="41433">MTSTAPARTDRMPLTIWLIAGGIFAMVTSEFMAAGLLPAIAPDVGVPIGQAALLISGFAAGQVIGAWLIGMPLARFGPRWILAGLMVVFAIAQTIGTLSPWPAMLALRFVSGAAMSAFFATALSVSVRIVPDRLQSRATAAIFTGVTVGTTLGLPLATLAGRLLEWRWAFHLDTILVLVAAAAIVSAMPRLAGVAPLPFREMLRPLRDARLWVLFGTAGLAIGATLAGFGFFSTILERVTGVDPTVVPWLLALYGLASVVGNTVVGRLTPRGPTLVVAIGLVVLTAGLLAFWLAPTSVPVVLLALVVIGVTGVSLNPAHTARVVERGGSGPAVTSMLPTIVTGGILLGTALGGVAADAFGVLSPLLLGAVMSLLALGSLLPELLARRSRTVPAGITESTPVCPAA</sequence>
<feature type="transmembrane region" description="Helical" evidence="6">
    <location>
        <begin position="330"/>
        <end position="352"/>
    </location>
</feature>
<feature type="transmembrane region" description="Helical" evidence="6">
    <location>
        <begin position="358"/>
        <end position="380"/>
    </location>
</feature>
<dbReference type="PANTHER" id="PTHR43124">
    <property type="entry name" value="PURINE EFFLUX PUMP PBUE"/>
    <property type="match status" value="1"/>
</dbReference>
<dbReference type="AlphaFoldDB" id="A0A3S5CFB0"/>
<feature type="transmembrane region" description="Helical" evidence="6">
    <location>
        <begin position="12"/>
        <end position="36"/>
    </location>
</feature>
<dbReference type="PANTHER" id="PTHR43124:SF8">
    <property type="entry name" value="INNER MEMBRANE TRANSPORT PROTEIN YDHP"/>
    <property type="match status" value="1"/>
</dbReference>
<dbReference type="GO" id="GO:0022857">
    <property type="term" value="F:transmembrane transporter activity"/>
    <property type="evidence" value="ECO:0007669"/>
    <property type="project" value="InterPro"/>
</dbReference>
<feature type="domain" description="Major facilitator superfamily (MFS) profile" evidence="7">
    <location>
        <begin position="14"/>
        <end position="389"/>
    </location>
</feature>
<evidence type="ECO:0000256" key="1">
    <source>
        <dbReference type="ARBA" id="ARBA00004651"/>
    </source>
</evidence>
<dbReference type="SUPFAM" id="SSF103473">
    <property type="entry name" value="MFS general substrate transporter"/>
    <property type="match status" value="1"/>
</dbReference>
<dbReference type="InterPro" id="IPR036259">
    <property type="entry name" value="MFS_trans_sf"/>
</dbReference>
<dbReference type="Pfam" id="PF07690">
    <property type="entry name" value="MFS_1"/>
    <property type="match status" value="1"/>
</dbReference>
<keyword evidence="9" id="KW-1185">Reference proteome</keyword>
<dbReference type="InterPro" id="IPR050189">
    <property type="entry name" value="MFS_Efflux_Transporters"/>
</dbReference>
<dbReference type="EMBL" id="RZNB01000001">
    <property type="protein sequence ID" value="RWZ52602.1"/>
    <property type="molecule type" value="Genomic_DNA"/>
</dbReference>
<name>A0A3S5CFB0_9MICO</name>
<evidence type="ECO:0000256" key="5">
    <source>
        <dbReference type="ARBA" id="ARBA00023136"/>
    </source>
</evidence>
<feature type="transmembrane region" description="Helical" evidence="6">
    <location>
        <begin position="80"/>
        <end position="99"/>
    </location>
</feature>
<dbReference type="InterPro" id="IPR011701">
    <property type="entry name" value="MFS"/>
</dbReference>
<dbReference type="Proteomes" id="UP000288547">
    <property type="component" value="Unassembled WGS sequence"/>
</dbReference>
<keyword evidence="5 6" id="KW-0472">Membrane</keyword>
<keyword evidence="4 6" id="KW-1133">Transmembrane helix</keyword>
<feature type="transmembrane region" description="Helical" evidence="6">
    <location>
        <begin position="211"/>
        <end position="235"/>
    </location>
</feature>
<evidence type="ECO:0000256" key="6">
    <source>
        <dbReference type="SAM" id="Phobius"/>
    </source>
</evidence>
<feature type="transmembrane region" description="Helical" evidence="6">
    <location>
        <begin position="105"/>
        <end position="127"/>
    </location>
</feature>
<feature type="transmembrane region" description="Helical" evidence="6">
    <location>
        <begin position="175"/>
        <end position="199"/>
    </location>
</feature>
<evidence type="ECO:0000313" key="9">
    <source>
        <dbReference type="Proteomes" id="UP000288547"/>
    </source>
</evidence>
<gene>
    <name evidence="8" type="ORF">ELQ90_01220</name>
</gene>
<reference evidence="8 9" key="1">
    <citation type="submission" date="2018-12" db="EMBL/GenBank/DDBJ databases">
        <authorList>
            <person name="Li F."/>
        </authorList>
    </citation>
    <scope>NUCLEOTIDE SEQUENCE [LARGE SCALE GENOMIC DNA]</scope>
    <source>
        <strain evidence="8 9">11W25H-1</strain>
    </source>
</reference>
<feature type="transmembrane region" description="Helical" evidence="6">
    <location>
        <begin position="48"/>
        <end position="68"/>
    </location>
</feature>
<evidence type="ECO:0000259" key="7">
    <source>
        <dbReference type="PROSITE" id="PS50850"/>
    </source>
</evidence>
<evidence type="ECO:0000256" key="4">
    <source>
        <dbReference type="ARBA" id="ARBA00022989"/>
    </source>
</evidence>
<keyword evidence="2" id="KW-1003">Cell membrane</keyword>
<feature type="transmembrane region" description="Helical" evidence="6">
    <location>
        <begin position="300"/>
        <end position="318"/>
    </location>
</feature>
<dbReference type="InterPro" id="IPR020846">
    <property type="entry name" value="MFS_dom"/>
</dbReference>
<dbReference type="PROSITE" id="PS50850">
    <property type="entry name" value="MFS"/>
    <property type="match status" value="1"/>
</dbReference>
<dbReference type="GO" id="GO:0005886">
    <property type="term" value="C:plasma membrane"/>
    <property type="evidence" value="ECO:0007669"/>
    <property type="project" value="UniProtKB-SubCell"/>
</dbReference>
<dbReference type="CDD" id="cd17324">
    <property type="entry name" value="MFS_NepI_like"/>
    <property type="match status" value="1"/>
</dbReference>
<dbReference type="OrthoDB" id="9814237at2"/>
<comment type="caution">
    <text evidence="8">The sequence shown here is derived from an EMBL/GenBank/DDBJ whole genome shotgun (WGS) entry which is preliminary data.</text>
</comment>
<evidence type="ECO:0000256" key="3">
    <source>
        <dbReference type="ARBA" id="ARBA00022692"/>
    </source>
</evidence>
<evidence type="ECO:0000256" key="2">
    <source>
        <dbReference type="ARBA" id="ARBA00022475"/>
    </source>
</evidence>